<dbReference type="AlphaFoldDB" id="A0A816SZZ5"/>
<dbReference type="Gene3D" id="2.10.230.10">
    <property type="entry name" value="Heat shock protein DnaJ, cysteine-rich domain"/>
    <property type="match status" value="1"/>
</dbReference>
<proteinExistence type="predicted"/>
<sequence length="72" mass="7446">MQNIAPHRCSRCDGDGSVRCGQCDGTGKVEARVTVGPVSYPARVPCIACLGQGKKMCGKCFGTGYEGGCFGL</sequence>
<organism evidence="3 4">
    <name type="scientific">Rotaria magnacalcarata</name>
    <dbReference type="NCBI Taxonomy" id="392030"/>
    <lineage>
        <taxon>Eukaryota</taxon>
        <taxon>Metazoa</taxon>
        <taxon>Spiralia</taxon>
        <taxon>Gnathifera</taxon>
        <taxon>Rotifera</taxon>
        <taxon>Eurotatoria</taxon>
        <taxon>Bdelloidea</taxon>
        <taxon>Philodinida</taxon>
        <taxon>Philodinidae</taxon>
        <taxon>Rotaria</taxon>
    </lineage>
</organism>
<dbReference type="EMBL" id="CAJNRG010004956">
    <property type="protein sequence ID" value="CAF2071197.1"/>
    <property type="molecule type" value="Genomic_DNA"/>
</dbReference>
<dbReference type="Proteomes" id="UP000663856">
    <property type="component" value="Unassembled WGS sequence"/>
</dbReference>
<evidence type="ECO:0000259" key="1">
    <source>
        <dbReference type="Pfam" id="PF25436"/>
    </source>
</evidence>
<dbReference type="Proteomes" id="UP000663887">
    <property type="component" value="Unassembled WGS sequence"/>
</dbReference>
<gene>
    <name evidence="3" type="ORF">WKI299_LOCUS18689</name>
    <name evidence="2" type="ORF">XDN619_LOCUS12605</name>
</gene>
<evidence type="ECO:0000313" key="2">
    <source>
        <dbReference type="EMBL" id="CAF2071197.1"/>
    </source>
</evidence>
<dbReference type="Pfam" id="PF25436">
    <property type="entry name" value="BSD2_CRD"/>
    <property type="match status" value="1"/>
</dbReference>
<dbReference type="SUPFAM" id="SSF57938">
    <property type="entry name" value="DnaJ/Hsp40 cysteine-rich domain"/>
    <property type="match status" value="1"/>
</dbReference>
<dbReference type="InterPro" id="IPR036410">
    <property type="entry name" value="HSP_DnaJ_Cys-rich_dom_sf"/>
</dbReference>
<comment type="caution">
    <text evidence="3">The sequence shown here is derived from an EMBL/GenBank/DDBJ whole genome shotgun (WGS) entry which is preliminary data.</text>
</comment>
<dbReference type="EMBL" id="CAJNRF010007625">
    <property type="protein sequence ID" value="CAF2093259.1"/>
    <property type="molecule type" value="Genomic_DNA"/>
</dbReference>
<accession>A0A816SZZ5</accession>
<name>A0A816SZZ5_9BILA</name>
<evidence type="ECO:0000313" key="4">
    <source>
        <dbReference type="Proteomes" id="UP000663856"/>
    </source>
</evidence>
<dbReference type="InterPro" id="IPR057453">
    <property type="entry name" value="BSD2_CRD"/>
</dbReference>
<feature type="domain" description="BSD2 cysteine rich" evidence="1">
    <location>
        <begin position="9"/>
        <end position="69"/>
    </location>
</feature>
<evidence type="ECO:0000313" key="3">
    <source>
        <dbReference type="EMBL" id="CAF2093259.1"/>
    </source>
</evidence>
<protein>
    <recommendedName>
        <fullName evidence="1">BSD2 cysteine rich domain-containing protein</fullName>
    </recommendedName>
</protein>
<reference evidence="3" key="1">
    <citation type="submission" date="2021-02" db="EMBL/GenBank/DDBJ databases">
        <authorList>
            <person name="Nowell W R."/>
        </authorList>
    </citation>
    <scope>NUCLEOTIDE SEQUENCE</scope>
</reference>